<dbReference type="InterPro" id="IPR050765">
    <property type="entry name" value="Riboflavin_Biosynth_HTPR"/>
</dbReference>
<sequence length="187" mass="20758">MPKIIAAFNMTLDGNCDHTAGIPDAEVHDYYTQLLNESGAILYGRTTYELMQYWRPMINNPTGEKSMDDFARAIDRIPKIIFSSTLTETGWDSATLATKPLEQVVAELKQQPGRDVLVGSRSLIIQLANLNLVDEYQLCIFPVIAGPGLQLFDNINDRTVLNLIKTKTFDGGSVLHYYKPASSGSNN</sequence>
<evidence type="ECO:0000313" key="4">
    <source>
        <dbReference type="Proteomes" id="UP000216605"/>
    </source>
</evidence>
<dbReference type="AlphaFoldDB" id="A0A255Z2Q6"/>
<feature type="domain" description="Bacterial bifunctional deaminase-reductase C-terminal" evidence="1">
    <location>
        <begin position="2"/>
        <end position="173"/>
    </location>
</feature>
<reference evidence="3 4" key="1">
    <citation type="submission" date="2017-07" db="EMBL/GenBank/DDBJ databases">
        <title>Flavobacterium cyanobacteriorum sp. nov., isolated from cyanobacterial aggregates in a eutrophic lake.</title>
        <authorList>
            <person name="Cai H."/>
        </authorList>
    </citation>
    <scope>NUCLEOTIDE SEQUENCE [LARGE SCALE GENOMIC DNA]</scope>
    <source>
        <strain evidence="3 4">TH021</strain>
    </source>
</reference>
<dbReference type="InterPro" id="IPR024072">
    <property type="entry name" value="DHFR-like_dom_sf"/>
</dbReference>
<dbReference type="PANTHER" id="PTHR38011">
    <property type="entry name" value="DIHYDROFOLATE REDUCTASE FAMILY PROTEIN (AFU_ORTHOLOGUE AFUA_8G06820)"/>
    <property type="match status" value="1"/>
</dbReference>
<evidence type="ECO:0000313" key="3">
    <source>
        <dbReference type="EMBL" id="OYQ35732.1"/>
    </source>
</evidence>
<name>A0A255Z2Q6_9FLAO</name>
<dbReference type="EMBL" id="NOXV01000302">
    <property type="protein sequence ID" value="OYQ32980.1"/>
    <property type="molecule type" value="Genomic_DNA"/>
</dbReference>
<dbReference type="GO" id="GO:0008703">
    <property type="term" value="F:5-amino-6-(5-phosphoribosylamino)uracil reductase activity"/>
    <property type="evidence" value="ECO:0007669"/>
    <property type="project" value="InterPro"/>
</dbReference>
<dbReference type="PANTHER" id="PTHR38011:SF11">
    <property type="entry name" value="2,5-DIAMINO-6-RIBOSYLAMINO-4(3H)-PYRIMIDINONE 5'-PHOSPHATE REDUCTASE"/>
    <property type="match status" value="1"/>
</dbReference>
<dbReference type="RefSeq" id="WP_094415337.1">
    <property type="nucleotide sequence ID" value="NZ_NOXV01000279.1"/>
</dbReference>
<keyword evidence="4" id="KW-1185">Reference proteome</keyword>
<comment type="caution">
    <text evidence="3">The sequence shown here is derived from an EMBL/GenBank/DDBJ whole genome shotgun (WGS) entry which is preliminary data.</text>
</comment>
<protein>
    <submittedName>
        <fullName evidence="3">Dihydrofolate reductase</fullName>
    </submittedName>
</protein>
<dbReference type="Gene3D" id="3.40.430.10">
    <property type="entry name" value="Dihydrofolate Reductase, subunit A"/>
    <property type="match status" value="1"/>
</dbReference>
<dbReference type="InterPro" id="IPR002734">
    <property type="entry name" value="RibDG_C"/>
</dbReference>
<dbReference type="SUPFAM" id="SSF53597">
    <property type="entry name" value="Dihydrofolate reductase-like"/>
    <property type="match status" value="1"/>
</dbReference>
<proteinExistence type="predicted"/>
<evidence type="ECO:0000259" key="1">
    <source>
        <dbReference type="Pfam" id="PF01872"/>
    </source>
</evidence>
<evidence type="ECO:0000313" key="2">
    <source>
        <dbReference type="EMBL" id="OYQ32980.1"/>
    </source>
</evidence>
<dbReference type="OrthoDB" id="195113at2"/>
<accession>A0A255Z2Q6</accession>
<dbReference type="Pfam" id="PF01872">
    <property type="entry name" value="RibD_C"/>
    <property type="match status" value="1"/>
</dbReference>
<organism evidence="3 4">
    <name type="scientific">Flavobacterium cyanobacteriorum</name>
    <dbReference type="NCBI Taxonomy" id="2022802"/>
    <lineage>
        <taxon>Bacteria</taxon>
        <taxon>Pseudomonadati</taxon>
        <taxon>Bacteroidota</taxon>
        <taxon>Flavobacteriia</taxon>
        <taxon>Flavobacteriales</taxon>
        <taxon>Flavobacteriaceae</taxon>
        <taxon>Flavobacterium</taxon>
    </lineage>
</organism>
<dbReference type="GO" id="GO:0009231">
    <property type="term" value="P:riboflavin biosynthetic process"/>
    <property type="evidence" value="ECO:0007669"/>
    <property type="project" value="InterPro"/>
</dbReference>
<gene>
    <name evidence="3" type="ORF">CHU92_10485</name>
    <name evidence="2" type="ORF">CHU92_13745</name>
</gene>
<dbReference type="Proteomes" id="UP000216605">
    <property type="component" value="Unassembled WGS sequence"/>
</dbReference>
<dbReference type="EMBL" id="NOXV01000279">
    <property type="protein sequence ID" value="OYQ35732.1"/>
    <property type="molecule type" value="Genomic_DNA"/>
</dbReference>